<evidence type="ECO:0000259" key="1">
    <source>
        <dbReference type="Pfam" id="PF03372"/>
    </source>
</evidence>
<dbReference type="GO" id="GO:0016020">
    <property type="term" value="C:membrane"/>
    <property type="evidence" value="ECO:0007669"/>
    <property type="project" value="GOC"/>
</dbReference>
<dbReference type="STRING" id="1428644.BIV57_08625"/>
<dbReference type="PANTHER" id="PTHR14859:SF15">
    <property type="entry name" value="ENDONUCLEASE_EXONUCLEASE_PHOSPHATASE DOMAIN-CONTAINING PROTEIN"/>
    <property type="match status" value="1"/>
</dbReference>
<dbReference type="Gene3D" id="3.60.10.10">
    <property type="entry name" value="Endonuclease/exonuclease/phosphatase"/>
    <property type="match status" value="1"/>
</dbReference>
<gene>
    <name evidence="2" type="ORF">BIV57_08625</name>
</gene>
<keyword evidence="3" id="KW-1185">Reference proteome</keyword>
<protein>
    <recommendedName>
        <fullName evidence="1">Endonuclease/exonuclease/phosphatase domain-containing protein</fullName>
    </recommendedName>
</protein>
<sequence length="249" mass="27034">MSKILTVMTFNIHQAVGVDDNARDLERIADVIRQEEPDAVALQEVAVVDGKDQADRLALLLGGMQVASGHRDCRYNVGRDHPVLPFGISVLTRERIAGHSLHELTSESRNPREVLRVDLPGLSIFAVHPTAGDAAVRAAQTAEAAHLAELAPHSSVLLGDLNSTPDAEPIEALAKEFAFDAADEPTWYPMPSAKDLRKGRNPGPGMRLDYIVPVRAAEVSETRIVPTRASDHYAVVAKVRTDVPKDMGY</sequence>
<dbReference type="InterPro" id="IPR005135">
    <property type="entry name" value="Endo/exonuclease/phosphatase"/>
</dbReference>
<dbReference type="PANTHER" id="PTHR14859">
    <property type="entry name" value="CALCOFLUOR WHITE HYPERSENSITIVE PROTEIN PRECURSOR"/>
    <property type="match status" value="1"/>
</dbReference>
<accession>A0A1J7BGX7</accession>
<dbReference type="EMBL" id="MLCF01000041">
    <property type="protein sequence ID" value="OIV37910.1"/>
    <property type="molecule type" value="Genomic_DNA"/>
</dbReference>
<dbReference type="InterPro" id="IPR051916">
    <property type="entry name" value="GPI-anchor_lipid_remodeler"/>
</dbReference>
<dbReference type="Proteomes" id="UP000243342">
    <property type="component" value="Unassembled WGS sequence"/>
</dbReference>
<dbReference type="AlphaFoldDB" id="A0A1J7BGX7"/>
<evidence type="ECO:0000313" key="2">
    <source>
        <dbReference type="EMBL" id="OIV37910.1"/>
    </source>
</evidence>
<reference evidence="2 3" key="1">
    <citation type="submission" date="2016-10" db="EMBL/GenBank/DDBJ databases">
        <title>Genome sequence of Streptomyces gilvigriseus MUSC 26.</title>
        <authorList>
            <person name="Lee L.-H."/>
            <person name="Ser H.-L."/>
        </authorList>
    </citation>
    <scope>NUCLEOTIDE SEQUENCE [LARGE SCALE GENOMIC DNA]</scope>
    <source>
        <strain evidence="2 3">MUSC 26</strain>
    </source>
</reference>
<dbReference type="InterPro" id="IPR036691">
    <property type="entry name" value="Endo/exonu/phosph_ase_sf"/>
</dbReference>
<comment type="caution">
    <text evidence="2">The sequence shown here is derived from an EMBL/GenBank/DDBJ whole genome shotgun (WGS) entry which is preliminary data.</text>
</comment>
<proteinExistence type="predicted"/>
<dbReference type="GO" id="GO:0006506">
    <property type="term" value="P:GPI anchor biosynthetic process"/>
    <property type="evidence" value="ECO:0007669"/>
    <property type="project" value="TreeGrafter"/>
</dbReference>
<evidence type="ECO:0000313" key="3">
    <source>
        <dbReference type="Proteomes" id="UP000243342"/>
    </source>
</evidence>
<organism evidence="2 3">
    <name type="scientific">Mangrovactinospora gilvigrisea</name>
    <dbReference type="NCBI Taxonomy" id="1428644"/>
    <lineage>
        <taxon>Bacteria</taxon>
        <taxon>Bacillati</taxon>
        <taxon>Actinomycetota</taxon>
        <taxon>Actinomycetes</taxon>
        <taxon>Kitasatosporales</taxon>
        <taxon>Streptomycetaceae</taxon>
        <taxon>Mangrovactinospora</taxon>
    </lineage>
</organism>
<dbReference type="RefSeq" id="WP_071656129.1">
    <property type="nucleotide sequence ID" value="NZ_MLCF01000041.1"/>
</dbReference>
<dbReference type="SUPFAM" id="SSF56219">
    <property type="entry name" value="DNase I-like"/>
    <property type="match status" value="1"/>
</dbReference>
<dbReference type="GO" id="GO:0003824">
    <property type="term" value="F:catalytic activity"/>
    <property type="evidence" value="ECO:0007669"/>
    <property type="project" value="InterPro"/>
</dbReference>
<dbReference type="Pfam" id="PF03372">
    <property type="entry name" value="Exo_endo_phos"/>
    <property type="match status" value="1"/>
</dbReference>
<name>A0A1J7BGX7_9ACTN</name>
<feature type="domain" description="Endonuclease/exonuclease/phosphatase" evidence="1">
    <location>
        <begin position="8"/>
        <end position="232"/>
    </location>
</feature>